<reference evidence="1 2" key="1">
    <citation type="submission" date="2007-03" db="EMBL/GenBank/DDBJ databases">
        <authorList>
            <person name="Fulton L."/>
            <person name="Clifton S."/>
            <person name="Fulton B."/>
            <person name="Xu J."/>
            <person name="Minx P."/>
            <person name="Pepin K.H."/>
            <person name="Johnson M."/>
            <person name="Thiruvilangam P."/>
            <person name="Bhonagiri V."/>
            <person name="Nash W.E."/>
            <person name="Mardis E.R."/>
            <person name="Wilson R.K."/>
        </authorList>
    </citation>
    <scope>NUCLEOTIDE SEQUENCE [LARGE SCALE GENOMIC DNA]</scope>
    <source>
        <strain evidence="1 2">ATCC 27560</strain>
    </source>
</reference>
<dbReference type="Proteomes" id="UP000006000">
    <property type="component" value="Unassembled WGS sequence"/>
</dbReference>
<organism evidence="1 2">
    <name type="scientific">Eubacterium ventriosum ATCC 27560</name>
    <dbReference type="NCBI Taxonomy" id="411463"/>
    <lineage>
        <taxon>Bacteria</taxon>
        <taxon>Bacillati</taxon>
        <taxon>Bacillota</taxon>
        <taxon>Clostridia</taxon>
        <taxon>Eubacteriales</taxon>
        <taxon>Eubacteriaceae</taxon>
        <taxon>Eubacterium</taxon>
    </lineage>
</organism>
<dbReference type="OrthoDB" id="1664989at2"/>
<evidence type="ECO:0000313" key="1">
    <source>
        <dbReference type="EMBL" id="EDM51584.1"/>
    </source>
</evidence>
<name>A5Z617_9FIRM</name>
<dbReference type="RefSeq" id="WP_005359873.1">
    <property type="nucleotide sequence ID" value="NZ_DS264269.1"/>
</dbReference>
<proteinExistence type="predicted"/>
<evidence type="ECO:0000313" key="2">
    <source>
        <dbReference type="Proteomes" id="UP000006000"/>
    </source>
</evidence>
<comment type="caution">
    <text evidence="1">The sequence shown here is derived from an EMBL/GenBank/DDBJ whole genome shotgun (WGS) entry which is preliminary data.</text>
</comment>
<dbReference type="AlphaFoldDB" id="A5Z617"/>
<reference evidence="1 2" key="2">
    <citation type="submission" date="2007-04" db="EMBL/GenBank/DDBJ databases">
        <title>Draft genome sequence of Eubacterium ventriosum (ATCC 27560).</title>
        <authorList>
            <person name="Sudarsanam P."/>
            <person name="Ley R."/>
            <person name="Guruge J."/>
            <person name="Turnbaugh P.J."/>
            <person name="Mahowald M."/>
            <person name="Liep D."/>
            <person name="Gordon J."/>
        </authorList>
    </citation>
    <scope>NUCLEOTIDE SEQUENCE [LARGE SCALE GENOMIC DNA]</scope>
    <source>
        <strain evidence="1 2">ATCC 27560</strain>
    </source>
</reference>
<gene>
    <name evidence="1" type="ORF">EUBVEN_01149</name>
</gene>
<protein>
    <submittedName>
        <fullName evidence="1">Uncharacterized protein</fullName>
    </submittedName>
</protein>
<dbReference type="STRING" id="411463.EUBVEN_01149"/>
<accession>A5Z617</accession>
<dbReference type="HOGENOM" id="CLU_3007554_0_0_9"/>
<dbReference type="EMBL" id="AAVL02000032">
    <property type="protein sequence ID" value="EDM51584.1"/>
    <property type="molecule type" value="Genomic_DNA"/>
</dbReference>
<sequence>MTCTFDDFEREEAMNNLGDAVYDCNMDLDEFMDMFIASGMAREYEYKNPTYVLYIS</sequence>